<feature type="domain" description="RING-type" evidence="16">
    <location>
        <begin position="42"/>
        <end position="89"/>
    </location>
</feature>
<feature type="compositionally biased region" description="Acidic residues" evidence="14">
    <location>
        <begin position="341"/>
        <end position="350"/>
    </location>
</feature>
<dbReference type="HOGENOM" id="CLU_001266_1_0_1"/>
<evidence type="ECO:0000313" key="19">
    <source>
        <dbReference type="Proteomes" id="UP000029964"/>
    </source>
</evidence>
<feature type="transmembrane region" description="Helical" evidence="15">
    <location>
        <begin position="973"/>
        <end position="1000"/>
    </location>
</feature>
<feature type="transmembrane region" description="Helical" evidence="15">
    <location>
        <begin position="1506"/>
        <end position="1529"/>
    </location>
</feature>
<dbReference type="EC" id="2.3.2.27" evidence="4"/>
<evidence type="ECO:0000256" key="4">
    <source>
        <dbReference type="ARBA" id="ARBA00012483"/>
    </source>
</evidence>
<feature type="compositionally biased region" description="Basic and acidic residues" evidence="14">
    <location>
        <begin position="363"/>
        <end position="373"/>
    </location>
</feature>
<dbReference type="SUPFAM" id="SSF57850">
    <property type="entry name" value="RING/U-box"/>
    <property type="match status" value="1"/>
</dbReference>
<feature type="transmembrane region" description="Helical" evidence="15">
    <location>
        <begin position="723"/>
        <end position="746"/>
    </location>
</feature>
<evidence type="ECO:0000256" key="6">
    <source>
        <dbReference type="ARBA" id="ARBA00022692"/>
    </source>
</evidence>
<dbReference type="GO" id="GO:0008270">
    <property type="term" value="F:zinc ion binding"/>
    <property type="evidence" value="ECO:0007669"/>
    <property type="project" value="UniProtKB-KW"/>
</dbReference>
<evidence type="ECO:0000256" key="5">
    <source>
        <dbReference type="ARBA" id="ARBA00022679"/>
    </source>
</evidence>
<keyword evidence="12 15" id="KW-0472">Membrane</keyword>
<feature type="compositionally biased region" description="Acidic residues" evidence="14">
    <location>
        <begin position="636"/>
        <end position="659"/>
    </location>
</feature>
<keyword evidence="8 13" id="KW-0863">Zinc-finger</keyword>
<feature type="transmembrane region" description="Helical" evidence="15">
    <location>
        <begin position="1079"/>
        <end position="1102"/>
    </location>
</feature>
<evidence type="ECO:0000256" key="1">
    <source>
        <dbReference type="ARBA" id="ARBA00000900"/>
    </source>
</evidence>
<protein>
    <recommendedName>
        <fullName evidence="4">RING-type E3 ubiquitin transferase</fullName>
        <ecNumber evidence="4">2.3.2.27</ecNumber>
    </recommendedName>
</protein>
<dbReference type="Pfam" id="PF12906">
    <property type="entry name" value="RINGv"/>
    <property type="match status" value="1"/>
</dbReference>
<dbReference type="STRING" id="857340.A0A086T6X9"/>
<feature type="region of interest" description="Disordered" evidence="14">
    <location>
        <begin position="1595"/>
        <end position="1619"/>
    </location>
</feature>
<evidence type="ECO:0000259" key="16">
    <source>
        <dbReference type="PROSITE" id="PS50089"/>
    </source>
</evidence>
<feature type="transmembrane region" description="Helical" evidence="15">
    <location>
        <begin position="1554"/>
        <end position="1570"/>
    </location>
</feature>
<keyword evidence="7" id="KW-0479">Metal-binding</keyword>
<evidence type="ECO:0000256" key="7">
    <source>
        <dbReference type="ARBA" id="ARBA00022723"/>
    </source>
</evidence>
<feature type="transmembrane region" description="Helical" evidence="15">
    <location>
        <begin position="1351"/>
        <end position="1369"/>
    </location>
</feature>
<feature type="compositionally biased region" description="Polar residues" evidence="14">
    <location>
        <begin position="534"/>
        <end position="544"/>
    </location>
</feature>
<feature type="domain" description="RING-CH-type" evidence="17">
    <location>
        <begin position="34"/>
        <end position="95"/>
    </location>
</feature>
<dbReference type="PANTHER" id="PTHR13145:SF0">
    <property type="entry name" value="E3 UBIQUITIN-PROTEIN LIGASE MARCHF6"/>
    <property type="match status" value="1"/>
</dbReference>
<proteinExistence type="predicted"/>
<keyword evidence="5" id="KW-0808">Transferase</keyword>
<comment type="catalytic activity">
    <reaction evidence="1">
        <text>S-ubiquitinyl-[E2 ubiquitin-conjugating enzyme]-L-cysteine + [acceptor protein]-L-lysine = [E2 ubiquitin-conjugating enzyme]-L-cysteine + N(6)-ubiquitinyl-[acceptor protein]-L-lysine.</text>
        <dbReference type="EC" id="2.3.2.27"/>
    </reaction>
</comment>
<dbReference type="FunFam" id="3.30.40.10:FF:000287">
    <property type="entry name" value="RING finger membrane protein"/>
    <property type="match status" value="1"/>
</dbReference>
<feature type="transmembrane region" description="Helical" evidence="15">
    <location>
        <begin position="1409"/>
        <end position="1431"/>
    </location>
</feature>
<feature type="transmembrane region" description="Helical" evidence="15">
    <location>
        <begin position="850"/>
        <end position="868"/>
    </location>
</feature>
<name>A0A086T6X9_HAPC1</name>
<evidence type="ECO:0000256" key="11">
    <source>
        <dbReference type="ARBA" id="ARBA00022989"/>
    </source>
</evidence>
<dbReference type="CDD" id="cd16702">
    <property type="entry name" value="RING_CH-C4HC3_MARCH6"/>
    <property type="match status" value="1"/>
</dbReference>
<keyword evidence="19" id="KW-1185">Reference proteome</keyword>
<feature type="compositionally biased region" description="Basic residues" evidence="14">
    <location>
        <begin position="14"/>
        <end position="30"/>
    </location>
</feature>
<dbReference type="GO" id="GO:0061630">
    <property type="term" value="F:ubiquitin protein ligase activity"/>
    <property type="evidence" value="ECO:0007669"/>
    <property type="project" value="UniProtKB-EC"/>
</dbReference>
<evidence type="ECO:0000259" key="17">
    <source>
        <dbReference type="PROSITE" id="PS51292"/>
    </source>
</evidence>
<dbReference type="Pfam" id="PF23113">
    <property type="entry name" value="MARCHF6_C"/>
    <property type="match status" value="1"/>
</dbReference>
<keyword evidence="10" id="KW-0862">Zinc</keyword>
<keyword evidence="11 15" id="KW-1133">Transmembrane helix</keyword>
<feature type="region of interest" description="Disordered" evidence="14">
    <location>
        <begin position="332"/>
        <end position="373"/>
    </location>
</feature>
<feature type="compositionally biased region" description="Low complexity" evidence="14">
    <location>
        <begin position="487"/>
        <end position="502"/>
    </location>
</feature>
<comment type="pathway">
    <text evidence="3">Protein modification; protein ubiquitination.</text>
</comment>
<accession>A0A086T6X9</accession>
<dbReference type="SMART" id="SM00744">
    <property type="entry name" value="RINGv"/>
    <property type="match status" value="1"/>
</dbReference>
<feature type="region of interest" description="Disordered" evidence="14">
    <location>
        <begin position="389"/>
        <end position="612"/>
    </location>
</feature>
<dbReference type="Proteomes" id="UP000029964">
    <property type="component" value="Unassembled WGS sequence"/>
</dbReference>
<evidence type="ECO:0000256" key="15">
    <source>
        <dbReference type="SAM" id="Phobius"/>
    </source>
</evidence>
<feature type="compositionally biased region" description="Polar residues" evidence="14">
    <location>
        <begin position="504"/>
        <end position="526"/>
    </location>
</feature>
<feature type="transmembrane region" description="Helical" evidence="15">
    <location>
        <begin position="1020"/>
        <end position="1038"/>
    </location>
</feature>
<feature type="transmembrane region" description="Helical" evidence="15">
    <location>
        <begin position="1122"/>
        <end position="1140"/>
    </location>
</feature>
<evidence type="ECO:0000256" key="10">
    <source>
        <dbReference type="ARBA" id="ARBA00022833"/>
    </source>
</evidence>
<dbReference type="PANTHER" id="PTHR13145">
    <property type="entry name" value="SSM4 PROTEIN"/>
    <property type="match status" value="1"/>
</dbReference>
<feature type="transmembrane region" description="Helical" evidence="15">
    <location>
        <begin position="1464"/>
        <end position="1485"/>
    </location>
</feature>
<evidence type="ECO:0000256" key="3">
    <source>
        <dbReference type="ARBA" id="ARBA00004906"/>
    </source>
</evidence>
<dbReference type="OrthoDB" id="1108038at2759"/>
<evidence type="ECO:0000256" key="12">
    <source>
        <dbReference type="ARBA" id="ARBA00023136"/>
    </source>
</evidence>
<dbReference type="GO" id="GO:0036503">
    <property type="term" value="P:ERAD pathway"/>
    <property type="evidence" value="ECO:0007669"/>
    <property type="project" value="TreeGrafter"/>
</dbReference>
<evidence type="ECO:0000256" key="8">
    <source>
        <dbReference type="ARBA" id="ARBA00022771"/>
    </source>
</evidence>
<feature type="transmembrane region" description="Helical" evidence="15">
    <location>
        <begin position="125"/>
        <end position="144"/>
    </location>
</feature>
<dbReference type="InterPro" id="IPR011016">
    <property type="entry name" value="Znf_RING-CH"/>
</dbReference>
<organism evidence="18 19">
    <name type="scientific">Hapsidospora chrysogenum (strain ATCC 11550 / CBS 779.69 / DSM 880 / IAM 14645 / JCM 23072 / IMI 49137)</name>
    <name type="common">Acremonium chrysogenum</name>
    <dbReference type="NCBI Taxonomy" id="857340"/>
    <lineage>
        <taxon>Eukaryota</taxon>
        <taxon>Fungi</taxon>
        <taxon>Dikarya</taxon>
        <taxon>Ascomycota</taxon>
        <taxon>Pezizomycotina</taxon>
        <taxon>Sordariomycetes</taxon>
        <taxon>Hypocreomycetidae</taxon>
        <taxon>Hypocreales</taxon>
        <taxon>Bionectriaceae</taxon>
        <taxon>Hapsidospora</taxon>
    </lineage>
</organism>
<feature type="compositionally biased region" description="Basic and acidic residues" evidence="14">
    <location>
        <begin position="1"/>
        <end position="13"/>
    </location>
</feature>
<evidence type="ECO:0000256" key="2">
    <source>
        <dbReference type="ARBA" id="ARBA00004141"/>
    </source>
</evidence>
<keyword evidence="9" id="KW-0833">Ubl conjugation pathway</keyword>
<feature type="region of interest" description="Disordered" evidence="14">
    <location>
        <begin position="633"/>
        <end position="659"/>
    </location>
</feature>
<sequence length="1619" mass="180010">MTEQHAGHDDYGHRPRQRRLHNVRPARKHRQADPPDNAPGICRICRSEGSPSEPLFYPCRCSGSIRHVHQDCLMEWLSHSQKKYCELCKTPFRFTKFYSPNMPQSLPLSVFFRQLSQYVIENGLGWLRAIIAISFWATVLPWFMRRGWSSMLWLSQESWGGSPGDPTTPISTSGYTIHLSSTMIGLDTCPSSPLFAPTSTPAADIETMMDWWGSHTISGALLRMLRRMTGLHLPAIDGSGHLSNTSRSPQTYETGSLLGNVQFLKTLTRNKVFNQAVISVLEGQIVTVVVIVSFILVILVRDYVVQQQPDLNLNGRGAFDVPEDGEQVPIAVQPARPPVADDTDESENEELGLGGPEQVPSQHAREARGAREQHFREAFPELAEVGEAGAATRSGDVPENSTAAFRPLPDRAGEPSSNPGPPNRWADVVSSTHRSSDEGSTDTILTPDYSQEDLRELASSVTEGKGKAKTEAPVQNAEQPSFQPLHSGPGPSSRPRSISDGPQVQGNVNPLSNNTWSFTPNLTEQTSSDREDAPSSQLTFSRHGTMTGMPGQEYMRHDESEYSPGVFPHDDFDEAVDDGLPEDLATHAPRLRSPSASPPPEPRTVTADPRGPLSDWVTHFMWGDIEISNPGATVEADSEDADDERFEVESDAESEDDMDGQLFPDDIPDEAIDGDAAGVDGIPGPAMDPEAIEDMEDFEGIMELLGMRGPITNLFQNVIFCAVLVQSALFSCVFIPFNVGRMAFWFAAKPMRIIRILFELSKVTQDLCFVIGGVLSWMTFNLADMLTSHIGGPVAAQVLAARKGSWVFFTAAGSRVGTFLELLVLDLSVPASGMQYWSAVSHEALMSIKSRILASFLSINSLFTAIATDPIQLAWSTPGAIWGAMSGLFAVLSNPGSWVLEFTPDQTAHVQLGHAHWQSGDITWAILAGYATVFTLAGLYLKSGIRLARGTALEDWESGIIDFLHQASGILKVITIISIEMLVFPLYCGLLLDCALLPLFSGASVKSRLLFTYNNPWTSIFVHWFVGTGYMFHFALFVSMCRKIMRPGVLYFIRDPDDPEFHPVRDVLERNLTTQLRKILFSAFVYGALVIVCLGGVVWGLAYMAPNVLPIHYSSNDPVLEFPVDLLFYNLFMPVAVAAFRPGDALHTMYRWCFRKSARILRLTYFLFGERRIDEEGTLRLPKDSPGHNAPIYRQAFLGLDSNSTKVIVKSWKDIFDDVDTESEKSTPQEIKRLRLRKALLVDAGQLIKDGRFVRAPASDRVKIPKGRRVFLDVNERGLRTDGKPDEGLYASEQFEMVYVPPHLVMRIFLFILFVWTFAAVTGVGLTIIPLVLGRMMFKMALPSHVKTNDIYAFCIGIHVVGFAAYALLHIHKLWAQTWNWFETKGDANAGSRRYRDLARSLAWAAKVVYAYTWILVVCPLIISILLELYVEIPIHTLMNPPTENVERGEHTIRIVESWTLGLLYMRLAVKFINSSSLFHTRFAAAMRAILRRGWLEPNIGVLTRAFVLPGLLVSGIAIFGPSLFVWLLERQDLLLPADQLPAQAVDRASRYRLAYPVVFVLAMMTRYAIVMKGGFDTLKAQIRDDAYLMGERLQNYDGSPPDTRTGKGQRPATRQVVN</sequence>
<evidence type="ECO:0000256" key="9">
    <source>
        <dbReference type="ARBA" id="ARBA00022786"/>
    </source>
</evidence>
<dbReference type="EMBL" id="JPKY01000037">
    <property type="protein sequence ID" value="KFH45111.1"/>
    <property type="molecule type" value="Genomic_DNA"/>
</dbReference>
<evidence type="ECO:0000256" key="14">
    <source>
        <dbReference type="SAM" id="MobiDB-lite"/>
    </source>
</evidence>
<reference evidence="19" key="1">
    <citation type="journal article" date="2014" name="Genome Announc.">
        <title>Genome sequence and annotation of Acremonium chrysogenum, producer of the beta-lactam antibiotic cephalosporin C.</title>
        <authorList>
            <person name="Terfehr D."/>
            <person name="Dahlmann T.A."/>
            <person name="Specht T."/>
            <person name="Zadra I."/>
            <person name="Kuernsteiner H."/>
            <person name="Kueck U."/>
        </authorList>
    </citation>
    <scope>NUCLEOTIDE SEQUENCE [LARGE SCALE GENOMIC DNA]</scope>
    <source>
        <strain evidence="19">ATCC 11550 / CBS 779.69 / DSM 880 / IAM 14645 / JCM 23072 / IMI 49137</strain>
    </source>
</reference>
<gene>
    <name evidence="18" type="ORF">ACRE_040870</name>
</gene>
<dbReference type="InterPro" id="IPR013083">
    <property type="entry name" value="Znf_RING/FYVE/PHD"/>
</dbReference>
<feature type="transmembrane region" description="Helical" evidence="15">
    <location>
        <begin position="922"/>
        <end position="941"/>
    </location>
</feature>
<dbReference type="PROSITE" id="PS50089">
    <property type="entry name" value="ZF_RING_2"/>
    <property type="match status" value="1"/>
</dbReference>
<comment type="caution">
    <text evidence="18">The sequence shown here is derived from an EMBL/GenBank/DDBJ whole genome shotgun (WGS) entry which is preliminary data.</text>
</comment>
<dbReference type="InterPro" id="IPR001841">
    <property type="entry name" value="Znf_RING"/>
</dbReference>
<feature type="transmembrane region" description="Helical" evidence="15">
    <location>
        <begin position="276"/>
        <end position="300"/>
    </location>
</feature>
<evidence type="ECO:0000256" key="13">
    <source>
        <dbReference type="PROSITE-ProRule" id="PRU00175"/>
    </source>
</evidence>
<dbReference type="PROSITE" id="PS51292">
    <property type="entry name" value="ZF_RING_CH"/>
    <property type="match status" value="1"/>
</dbReference>
<dbReference type="Gene3D" id="3.30.40.10">
    <property type="entry name" value="Zinc/RING finger domain, C3HC4 (zinc finger)"/>
    <property type="match status" value="1"/>
</dbReference>
<dbReference type="InterPro" id="IPR056521">
    <property type="entry name" value="MARCHF6-like_C"/>
</dbReference>
<keyword evidence="6 15" id="KW-0812">Transmembrane</keyword>
<feature type="compositionally biased region" description="Acidic residues" evidence="14">
    <location>
        <begin position="571"/>
        <end position="581"/>
    </location>
</feature>
<feature type="region of interest" description="Disordered" evidence="14">
    <location>
        <begin position="1"/>
        <end position="35"/>
    </location>
</feature>
<feature type="transmembrane region" description="Helical" evidence="15">
    <location>
        <begin position="1308"/>
        <end position="1331"/>
    </location>
</feature>
<dbReference type="GO" id="GO:0005789">
    <property type="term" value="C:endoplasmic reticulum membrane"/>
    <property type="evidence" value="ECO:0007669"/>
    <property type="project" value="TreeGrafter"/>
</dbReference>
<comment type="subcellular location">
    <subcellularLocation>
        <location evidence="2">Membrane</location>
        <topology evidence="2">Multi-pass membrane protein</topology>
    </subcellularLocation>
</comment>
<evidence type="ECO:0000313" key="18">
    <source>
        <dbReference type="EMBL" id="KFH45111.1"/>
    </source>
</evidence>